<keyword evidence="11 14" id="KW-0539">Nucleus</keyword>
<dbReference type="Pfam" id="PF00010">
    <property type="entry name" value="HLH"/>
    <property type="match status" value="1"/>
</dbReference>
<dbReference type="InterPro" id="IPR011598">
    <property type="entry name" value="bHLH_dom"/>
</dbReference>
<dbReference type="InterPro" id="IPR018186">
    <property type="entry name" value="TF_T-box_CS"/>
</dbReference>
<dbReference type="InterPro" id="IPR036638">
    <property type="entry name" value="HLH_DNA-bd_sf"/>
</dbReference>
<name>A0AAV7ASE5_ENGPU</name>
<comment type="subcellular location">
    <subcellularLocation>
        <location evidence="1 14">Nucleus</location>
    </subcellularLocation>
</comment>
<protein>
    <recommendedName>
        <fullName evidence="13">MAX gene-associated protein</fullName>
    </recommendedName>
</protein>
<keyword evidence="9 14" id="KW-0238">DNA-binding</keyword>
<keyword evidence="20" id="KW-1185">Reference proteome</keyword>
<dbReference type="EMBL" id="WNYA01000007">
    <property type="protein sequence ID" value="KAG8560998.1"/>
    <property type="molecule type" value="Genomic_DNA"/>
</dbReference>
<dbReference type="PROSITE" id="PS01264">
    <property type="entry name" value="TBOX_2"/>
    <property type="match status" value="1"/>
</dbReference>
<evidence type="ECO:0000256" key="5">
    <source>
        <dbReference type="ARBA" id="ARBA00022553"/>
    </source>
</evidence>
<dbReference type="CDD" id="cd20195">
    <property type="entry name" value="T-box_MGA-like"/>
    <property type="match status" value="1"/>
</dbReference>
<feature type="region of interest" description="Disordered" evidence="16">
    <location>
        <begin position="2499"/>
        <end position="2520"/>
    </location>
</feature>
<feature type="compositionally biased region" description="Basic and acidic residues" evidence="16">
    <location>
        <begin position="340"/>
        <end position="353"/>
    </location>
</feature>
<keyword evidence="7" id="KW-0805">Transcription regulation</keyword>
<feature type="compositionally biased region" description="Polar residues" evidence="16">
    <location>
        <begin position="1879"/>
        <end position="1894"/>
    </location>
</feature>
<feature type="compositionally biased region" description="Polar residues" evidence="16">
    <location>
        <begin position="1947"/>
        <end position="2012"/>
    </location>
</feature>
<dbReference type="PANTHER" id="PTHR11267:SF32">
    <property type="entry name" value="MAX GENE-ASSOCIATED PROTEIN"/>
    <property type="match status" value="1"/>
</dbReference>
<evidence type="ECO:0000256" key="6">
    <source>
        <dbReference type="ARBA" id="ARBA00022843"/>
    </source>
</evidence>
<evidence type="ECO:0000256" key="10">
    <source>
        <dbReference type="ARBA" id="ARBA00023163"/>
    </source>
</evidence>
<feature type="domain" description="BHLH" evidence="18">
    <location>
        <begin position="2211"/>
        <end position="2262"/>
    </location>
</feature>
<dbReference type="Pfam" id="PF00907">
    <property type="entry name" value="T-box"/>
    <property type="match status" value="1"/>
</dbReference>
<dbReference type="GO" id="GO:0000981">
    <property type="term" value="F:DNA-binding transcription factor activity, RNA polymerase II-specific"/>
    <property type="evidence" value="ECO:0007669"/>
    <property type="project" value="TreeGrafter"/>
</dbReference>
<organism evidence="19 20">
    <name type="scientific">Engystomops pustulosus</name>
    <name type="common">Tungara frog</name>
    <name type="synonym">Physalaemus pustulosus</name>
    <dbReference type="NCBI Taxonomy" id="76066"/>
    <lineage>
        <taxon>Eukaryota</taxon>
        <taxon>Metazoa</taxon>
        <taxon>Chordata</taxon>
        <taxon>Craniata</taxon>
        <taxon>Vertebrata</taxon>
        <taxon>Euteleostomi</taxon>
        <taxon>Amphibia</taxon>
        <taxon>Batrachia</taxon>
        <taxon>Anura</taxon>
        <taxon>Neobatrachia</taxon>
        <taxon>Hyloidea</taxon>
        <taxon>Leptodactylidae</taxon>
        <taxon>Leiuperinae</taxon>
        <taxon>Engystomops</taxon>
    </lineage>
</organism>
<feature type="region of interest" description="Disordered" evidence="16">
    <location>
        <begin position="1879"/>
        <end position="2119"/>
    </location>
</feature>
<dbReference type="InterPro" id="IPR037935">
    <property type="entry name" value="MAX_gene-associated_bHLHzip"/>
</dbReference>
<keyword evidence="5" id="KW-0597">Phosphoprotein</keyword>
<dbReference type="PROSITE" id="PS50252">
    <property type="entry name" value="TBOX_3"/>
    <property type="match status" value="1"/>
</dbReference>
<feature type="region of interest" description="Disordered" evidence="16">
    <location>
        <begin position="830"/>
        <end position="873"/>
    </location>
</feature>
<evidence type="ECO:0000256" key="12">
    <source>
        <dbReference type="ARBA" id="ARBA00059348"/>
    </source>
</evidence>
<dbReference type="InterPro" id="IPR032060">
    <property type="entry name" value="MGA_dom"/>
</dbReference>
<evidence type="ECO:0000256" key="1">
    <source>
        <dbReference type="ARBA" id="ARBA00004123"/>
    </source>
</evidence>
<dbReference type="SUPFAM" id="SSF49417">
    <property type="entry name" value="p53-like transcription factors"/>
    <property type="match status" value="1"/>
</dbReference>
<comment type="function">
    <text evidence="12">Functions as a dual-specificity transcription factor, regulating the expression of both MAX-network and T-box family target genes. Functions as a repressor or an activator. Binds to 5'-AATTTCACACCTAGGTGTGAAATT-3' core sequence and seems to regulate MYC-MAX target genes. Suppresses transcriptional activation by MYC and inhibits MYC-dependent cell transformation. Function activated by heterodimerization with MAX. This heterodimerization serves the dual function of both generating an E-box-binding heterodimer and simultaneously blocking interaction of a corepressor.</text>
</comment>
<dbReference type="GO" id="GO:0000978">
    <property type="term" value="F:RNA polymerase II cis-regulatory region sequence-specific DNA binding"/>
    <property type="evidence" value="ECO:0007669"/>
    <property type="project" value="InterPro"/>
</dbReference>
<reference evidence="19" key="1">
    <citation type="thesis" date="2020" institute="ProQuest LLC" country="789 East Eisenhower Parkway, Ann Arbor, MI, USA">
        <title>Comparative Genomics and Chromosome Evolution.</title>
        <authorList>
            <person name="Mudd A.B."/>
        </authorList>
    </citation>
    <scope>NUCLEOTIDE SEQUENCE</scope>
    <source>
        <strain evidence="19">237g6f4</strain>
        <tissue evidence="19">Blood</tissue>
    </source>
</reference>
<evidence type="ECO:0000256" key="16">
    <source>
        <dbReference type="SAM" id="MobiDB-lite"/>
    </source>
</evidence>
<evidence type="ECO:0000256" key="13">
    <source>
        <dbReference type="ARBA" id="ARBA00067820"/>
    </source>
</evidence>
<evidence type="ECO:0000256" key="11">
    <source>
        <dbReference type="ARBA" id="ARBA00023242"/>
    </source>
</evidence>
<evidence type="ECO:0000256" key="9">
    <source>
        <dbReference type="ARBA" id="ARBA00023125"/>
    </source>
</evidence>
<comment type="caution">
    <text evidence="19">The sequence shown here is derived from an EMBL/GenBank/DDBJ whole genome shotgun (WGS) entry which is preliminary data.</text>
</comment>
<dbReference type="CDD" id="cd18911">
    <property type="entry name" value="bHLHzip_MGA"/>
    <property type="match status" value="1"/>
</dbReference>
<dbReference type="Gene3D" id="2.60.40.820">
    <property type="entry name" value="Transcription factor, T-box"/>
    <property type="match status" value="1"/>
</dbReference>
<keyword evidence="4" id="KW-1017">Isopeptide bond</keyword>
<feature type="region of interest" description="Disordered" evidence="16">
    <location>
        <begin position="885"/>
        <end position="913"/>
    </location>
</feature>
<dbReference type="GO" id="GO:0046983">
    <property type="term" value="F:protein dimerization activity"/>
    <property type="evidence" value="ECO:0007669"/>
    <property type="project" value="InterPro"/>
</dbReference>
<dbReference type="InterPro" id="IPR008967">
    <property type="entry name" value="p53-like_TF_DNA-bd_sf"/>
</dbReference>
<feature type="compositionally biased region" description="Basic and acidic residues" evidence="16">
    <location>
        <begin position="1895"/>
        <end position="1907"/>
    </location>
</feature>
<feature type="compositionally biased region" description="Acidic residues" evidence="16">
    <location>
        <begin position="2037"/>
        <end position="2047"/>
    </location>
</feature>
<feature type="compositionally biased region" description="Basic residues" evidence="16">
    <location>
        <begin position="549"/>
        <end position="566"/>
    </location>
</feature>
<evidence type="ECO:0000256" key="7">
    <source>
        <dbReference type="ARBA" id="ARBA00023015"/>
    </source>
</evidence>
<evidence type="ECO:0000256" key="3">
    <source>
        <dbReference type="ARBA" id="ARBA00022491"/>
    </source>
</evidence>
<keyword evidence="8 15" id="KW-0175">Coiled coil</keyword>
<dbReference type="Pfam" id="PF16059">
    <property type="entry name" value="MGA_dom"/>
    <property type="match status" value="1"/>
</dbReference>
<feature type="compositionally biased region" description="Basic and acidic residues" evidence="16">
    <location>
        <begin position="2086"/>
        <end position="2103"/>
    </location>
</feature>
<keyword evidence="3" id="KW-0678">Repressor</keyword>
<keyword evidence="10" id="KW-0804">Transcription</keyword>
<feature type="compositionally biased region" description="Polar residues" evidence="16">
    <location>
        <begin position="1908"/>
        <end position="1919"/>
    </location>
</feature>
<feature type="compositionally biased region" description="Basic and acidic residues" evidence="16">
    <location>
        <begin position="269"/>
        <end position="299"/>
    </location>
</feature>
<feature type="compositionally biased region" description="Basic and acidic residues" evidence="16">
    <location>
        <begin position="859"/>
        <end position="873"/>
    </location>
</feature>
<dbReference type="SMART" id="SM00353">
    <property type="entry name" value="HLH"/>
    <property type="match status" value="1"/>
</dbReference>
<evidence type="ECO:0000256" key="15">
    <source>
        <dbReference type="SAM" id="Coils"/>
    </source>
</evidence>
<dbReference type="PANTHER" id="PTHR11267">
    <property type="entry name" value="T-BOX PROTEIN-RELATED"/>
    <property type="match status" value="1"/>
</dbReference>
<feature type="region of interest" description="Disordered" evidence="16">
    <location>
        <begin position="523"/>
        <end position="569"/>
    </location>
</feature>
<feature type="compositionally biased region" description="Basic and acidic residues" evidence="16">
    <location>
        <begin position="2013"/>
        <end position="2030"/>
    </location>
</feature>
<dbReference type="InterPro" id="IPR036960">
    <property type="entry name" value="T-box_sf"/>
</dbReference>
<evidence type="ECO:0000259" key="18">
    <source>
        <dbReference type="PROSITE" id="PS50888"/>
    </source>
</evidence>
<dbReference type="FunFam" id="4.10.280.10:FF:000040">
    <property type="entry name" value="MAX gene-associated protein isoform X1"/>
    <property type="match status" value="1"/>
</dbReference>
<feature type="domain" description="T-box" evidence="17">
    <location>
        <begin position="81"/>
        <end position="262"/>
    </location>
</feature>
<comment type="caution">
    <text evidence="14">Lacks conserved residue(s) required for the propagation of feature annotation.</text>
</comment>
<proteinExistence type="predicted"/>
<dbReference type="GO" id="GO:0000785">
    <property type="term" value="C:chromatin"/>
    <property type="evidence" value="ECO:0007669"/>
    <property type="project" value="TreeGrafter"/>
</dbReference>
<dbReference type="PROSITE" id="PS50888">
    <property type="entry name" value="BHLH"/>
    <property type="match status" value="1"/>
</dbReference>
<feature type="region of interest" description="Disordered" evidence="16">
    <location>
        <begin position="260"/>
        <end position="299"/>
    </location>
</feature>
<evidence type="ECO:0000313" key="19">
    <source>
        <dbReference type="EMBL" id="KAG8560998.1"/>
    </source>
</evidence>
<evidence type="ECO:0000256" key="14">
    <source>
        <dbReference type="PROSITE-ProRule" id="PRU00201"/>
    </source>
</evidence>
<evidence type="ECO:0000259" key="17">
    <source>
        <dbReference type="PROSITE" id="PS50252"/>
    </source>
</evidence>
<sequence>MEEESPLTGGTEGVCKPPSTAPAYFVILQPSQGDGLKEEGILVANKDVSSVAPAIQTGPNSSKSDFFLSANCISGDITVTLDNNNMWNEFYRCNTEMVLTKQGRRMFPYCRYWLSGLDPCLKYILVMDITPLDNLRYKWNGKWWEPAGKSDPHVLGRVFIHPESPSTGQYWMHQPVSFYKLKLTNNILDQEGHIILHSMHRYLPRLHVIPAEKASEVIQLNGPDVHTFTFPQTEFIAVTAYQNFQITQLKIDCNPFAKGFREGTAPGRPGKDTKHKTSEHEMDSSESKNVEESEDPDRKKKLQELLRMSEYLDADKENETFRTVQDFLKFTKTMTELNKRSKQNEEVTNRVEETPSVTSLPEPTEQPIVKVKEEPEDNYDYSKPIEGVTIKQEQFDAGITDDYSNSDNDYPILEKHFAKFKEDPYLDGIHSSESPTGIKIENFSEPDQGSMHPEPAPDANNLMSPDLIKSEDTLQDINVHNLCTPSTIPRVGDQVPVKERRKRICKSKIDEIYVTLQTAIRTSRGPKRKFPKPSVTPTPGNEGTVAPIAKKRGRPPKPKFSKVGRPPKKENPIEAARLFPEFNPDLEDVDGLLFVAFSSKHKRRYVPSLEALDIHTGKKPTDTVSSSLSIPDATTELTDEMQKILGSERQLLTHLKTMKYRQVIHPALQQVGLKLNIVDPTMSIDLRYLGVELPLPFITSDIKTEDNGLCGQVSGFPFVSRTGKTTDYTKIKGWRDKFSTESATASIKIEGGRSESTVKNLSAFCSDELDEYLENEAKLMGDLKELTENEPVPSLSYQFPTKSSSYVRTLDSVLKKQAQQAMSSMITVEPRKKRKYTRRALTPKADSKAKPVSTSPVTLKEKTTKSHSAEKKDHSALHLMNRVISPPSGSVEGFSKSQSKVKPAEGEHSGSVQHNSITSLEDNLFRNFQQIQTQNQQITSKPIGFSKAQMKIAELEDIAIWEGKPRTYITKERAEAALATLLTAQASLKNKPIQKMINKRTSSCNNEFCRLGCICSSLRATKCMAVHCRHETCMFSRDCLKSKSSIHKDGCKVKASGTTPDDVESDFSPSLGYNYQHREVSVDCSQVEPIKAKKRKSNEGNDSKSDLRTLIRYPIWDRSDMANDPEPLCIPEHTEFVETKTLYKVHAEKGKSPGGGKAGRPNTGMQPHHLDPVYLYFDSMMTCARVRPFQPKSQEEKRVYVPIKEFNFKLNKAIKQEKEASDEDEVLAKRCKTGDNGSSKLIEILSDGGSEDSKTINITSPGREPQSFKLGSFDIELMQENKNEEKSSPCSRVKIAMSTEKMANPTPPKPRPVKPQSESVKPPVGEPEDISSNKEAKSHGGKGLPFYSKVTPAGKLVARLKTADTKEAELIEVNGKKYPKAKLLLGQMGALHPANRLAAYITHRLQPSLFNLSKGNEVSVKMAIKSSSSDSIAEEKSKSIPTSEQNKTAAQSRPSGLLTQSVMGEVGSMQKSPGVGSAEPSILGSPKASTQPPRLLLVSSAVSAGIQAPAITTTTSMNTTSLSTTSLSSADLSTVSPSKKKASPSLPTLMRVTKVITKGSSLSIPAGIVAAPTILTSVPSSKGTVLTPPKLSPAVVKCTAAPGNASATPLTNSPGANKRVTPSLPSLLVAPNVQRIGSAASQVGLKIASPMTVKSVTASTVSALTSSRVTTGAEKRLGPRLLLIPVNNTSTPTPARPVQCVQRSPGQKMVLQPIKSASGVTLFRHPNGQLIQLVPLQQVNSGGVQSRKQQVVIRNPGSVVGIRLPLPTKQETAAPTSVSTAATPVTPAALPKLTAISPSKTVSITPGVTVLQQSPPILSPLDAPAMKANPPTSNSEAAISLPHVITCSGGGPAVIASNVPPLQSGGLFIANVPPPTLHNAATTPKSITLASSKPETLKDSNKEDKKSPNSSLTTPTSASSEDKEPVKECNGPPMSEIIKDEKKAETLGSTPQVVSETLGSTPQVVSETLGSTPQVVSETLGSTPQVVSETLGSTPQVVSETLGSTPQVVSETQEAKEEQQRRGLHDKEQGELSSDFSDVDLVEDEADKDDRQQNPGDITKRQVKNGGSSPKTSLPTCVQEQVAAGVDHKILRKTEEKPKEQRSAKSRVSESSSDHIYSEDPCMQRDMLDNMDIQHNLQTEDESELDDSVDVETVEELDEKLCIALLKASATNIKPKKDKKRKLSKARQMGSEKVIGEDISSSVEDEECNFHHRKNHTANERKRRSELRDLFEELKNALGLHNLPKVSKSYILKQAIEEIEGLTDTADSLIKKKTLLSQTQTQLVKKVSNLSGKPKEVVQKKIEYLYAKQKAMEAEIKKENQEVDEVLQVESGHLPLQKKEPFHTITLGGETNEPLSSPNKKPIILARKALLLSKEGMHQQSSVSLTTSNVPMAHTEQVGKQENRVERQVASIPSALIQAELSPAQMKSGMPSLVIQLPHTISLKDFISNSPVPISWSSVPGNISTAPPSVPEKDDLSMMPKIVNVTSLAQEAKSDLGKDLGIGIPDTKRESIPSEHPLNTDSIVRGNVLAQDTSSVTMESCLPSTSVPVTQTKEILTTPVRKRCSPYSGLIESSPQENYSSHSGSKNVSKSDVSPSKMVDEIRNSRLDLELKKLTTAIDEAGLDPSELSDATGDPEEADETLTSLLNEIAFLNQQLNNDTEDLDFPGSDTASRSSVSKFVDGDSSPFSFSRFKEVSETKEKNLSFSPLFMQLEEGEIPDTVKHNEEASIMVLDGGAKKDPAVTVPINVVRAQRELQPPPPKTDTQGSSCSDVFWRPMPKLAPLGLKSQAVASDQRVLASKPMPSLASVAMILSSPKTKD</sequence>
<keyword evidence="6" id="KW-0832">Ubl conjugation</keyword>
<evidence type="ECO:0000256" key="2">
    <source>
        <dbReference type="ARBA" id="ARBA00022481"/>
    </source>
</evidence>
<evidence type="ECO:0000256" key="8">
    <source>
        <dbReference type="ARBA" id="ARBA00023054"/>
    </source>
</evidence>
<dbReference type="Gene3D" id="4.10.280.10">
    <property type="entry name" value="Helix-loop-helix DNA-binding domain"/>
    <property type="match status" value="1"/>
</dbReference>
<dbReference type="GO" id="GO:0045893">
    <property type="term" value="P:positive regulation of DNA-templated transcription"/>
    <property type="evidence" value="ECO:0007669"/>
    <property type="project" value="InterPro"/>
</dbReference>
<feature type="compositionally biased region" description="Polar residues" evidence="16">
    <location>
        <begin position="2065"/>
        <end position="2079"/>
    </location>
</feature>
<gene>
    <name evidence="19" type="ORF">GDO81_015207</name>
</gene>
<feature type="region of interest" description="Disordered" evidence="16">
    <location>
        <begin position="1298"/>
        <end position="1345"/>
    </location>
</feature>
<dbReference type="InterPro" id="IPR001699">
    <property type="entry name" value="TF_T-box"/>
</dbReference>
<evidence type="ECO:0000313" key="20">
    <source>
        <dbReference type="Proteomes" id="UP000824782"/>
    </source>
</evidence>
<feature type="region of interest" description="Disordered" evidence="16">
    <location>
        <begin position="2565"/>
        <end position="2597"/>
    </location>
</feature>
<dbReference type="GO" id="GO:0071339">
    <property type="term" value="C:MLL1 complex"/>
    <property type="evidence" value="ECO:0007669"/>
    <property type="project" value="InterPro"/>
</dbReference>
<accession>A0AAV7ASE5</accession>
<dbReference type="SMART" id="SM00425">
    <property type="entry name" value="TBOX"/>
    <property type="match status" value="1"/>
</dbReference>
<dbReference type="FunFam" id="2.60.40.820:FF:000009">
    <property type="entry name" value="MAX gene-associated protein isoform X1"/>
    <property type="match status" value="1"/>
</dbReference>
<keyword evidence="2" id="KW-0488">Methylation</keyword>
<dbReference type="PRINTS" id="PR00937">
    <property type="entry name" value="TBOX"/>
</dbReference>
<dbReference type="InterPro" id="IPR046360">
    <property type="entry name" value="T-box_DNA-bd"/>
</dbReference>
<feature type="region of interest" description="Disordered" evidence="16">
    <location>
        <begin position="340"/>
        <end position="362"/>
    </location>
</feature>
<feature type="region of interest" description="Disordered" evidence="16">
    <location>
        <begin position="1425"/>
        <end position="1490"/>
    </location>
</feature>
<feature type="coiled-coil region" evidence="15">
    <location>
        <begin position="2302"/>
        <end position="2329"/>
    </location>
</feature>
<evidence type="ECO:0000256" key="4">
    <source>
        <dbReference type="ARBA" id="ARBA00022499"/>
    </source>
</evidence>
<dbReference type="SUPFAM" id="SSF47459">
    <property type="entry name" value="HLH, helix-loop-helix DNA-binding domain"/>
    <property type="match status" value="1"/>
</dbReference>
<feature type="compositionally biased region" description="Polar residues" evidence="16">
    <location>
        <begin position="1440"/>
        <end position="1462"/>
    </location>
</feature>
<dbReference type="GO" id="GO:0001708">
    <property type="term" value="P:cell fate specification"/>
    <property type="evidence" value="ECO:0007669"/>
    <property type="project" value="TreeGrafter"/>
</dbReference>
<dbReference type="Proteomes" id="UP000824782">
    <property type="component" value="Unassembled WGS sequence"/>
</dbReference>
<feature type="compositionally biased region" description="Low complexity" evidence="16">
    <location>
        <begin position="2580"/>
        <end position="2591"/>
    </location>
</feature>